<dbReference type="InterPro" id="IPR043917">
    <property type="entry name" value="DUF5753"/>
</dbReference>
<evidence type="ECO:0000313" key="3">
    <source>
        <dbReference type="Proteomes" id="UP000233786"/>
    </source>
</evidence>
<dbReference type="Pfam" id="PF19054">
    <property type="entry name" value="DUF5753"/>
    <property type="match status" value="1"/>
</dbReference>
<dbReference type="SMART" id="SM00530">
    <property type="entry name" value="HTH_XRE"/>
    <property type="match status" value="1"/>
</dbReference>
<comment type="caution">
    <text evidence="2">The sequence shown here is derived from an EMBL/GenBank/DDBJ whole genome shotgun (WGS) entry which is preliminary data.</text>
</comment>
<organism evidence="2 3">
    <name type="scientific">Saccharopolyspora spinosa</name>
    <dbReference type="NCBI Taxonomy" id="60894"/>
    <lineage>
        <taxon>Bacteria</taxon>
        <taxon>Bacillati</taxon>
        <taxon>Actinomycetota</taxon>
        <taxon>Actinomycetes</taxon>
        <taxon>Pseudonocardiales</taxon>
        <taxon>Pseudonocardiaceae</taxon>
        <taxon>Saccharopolyspora</taxon>
    </lineage>
</organism>
<reference evidence="2" key="1">
    <citation type="submission" date="2017-12" db="EMBL/GenBank/DDBJ databases">
        <title>Sequencing the genomes of 1000 Actinobacteria strains.</title>
        <authorList>
            <person name="Klenk H.-P."/>
        </authorList>
    </citation>
    <scope>NUCLEOTIDE SEQUENCE [LARGE SCALE GENOMIC DNA]</scope>
    <source>
        <strain evidence="2">DSM 44228</strain>
    </source>
</reference>
<dbReference type="AlphaFoldDB" id="A0A2N3XVF8"/>
<dbReference type="STRING" id="994479.GCA_000194155_01785"/>
<accession>A0A2N3XVF8</accession>
<gene>
    <name evidence="2" type="ORF">A8926_2291</name>
</gene>
<dbReference type="InterPro" id="IPR010982">
    <property type="entry name" value="Lambda_DNA-bd_dom_sf"/>
</dbReference>
<proteinExistence type="predicted"/>
<keyword evidence="3" id="KW-1185">Reference proteome</keyword>
<dbReference type="OrthoDB" id="2991476at2"/>
<dbReference type="InterPro" id="IPR001387">
    <property type="entry name" value="Cro/C1-type_HTH"/>
</dbReference>
<dbReference type="GO" id="GO:0003677">
    <property type="term" value="F:DNA binding"/>
    <property type="evidence" value="ECO:0007669"/>
    <property type="project" value="InterPro"/>
</dbReference>
<dbReference type="CDD" id="cd00093">
    <property type="entry name" value="HTH_XRE"/>
    <property type="match status" value="1"/>
</dbReference>
<feature type="domain" description="HTH cro/C1-type" evidence="1">
    <location>
        <begin position="17"/>
        <end position="71"/>
    </location>
</feature>
<evidence type="ECO:0000313" key="2">
    <source>
        <dbReference type="EMBL" id="PKW14657.1"/>
    </source>
</evidence>
<protein>
    <submittedName>
        <fullName evidence="2">Helix-turn-helix protein</fullName>
    </submittedName>
</protein>
<dbReference type="SUPFAM" id="SSF47413">
    <property type="entry name" value="lambda repressor-like DNA-binding domains"/>
    <property type="match status" value="1"/>
</dbReference>
<dbReference type="Pfam" id="PF13560">
    <property type="entry name" value="HTH_31"/>
    <property type="match status" value="1"/>
</dbReference>
<dbReference type="PROSITE" id="PS50943">
    <property type="entry name" value="HTH_CROC1"/>
    <property type="match status" value="1"/>
</dbReference>
<evidence type="ECO:0000259" key="1">
    <source>
        <dbReference type="PROSITE" id="PS50943"/>
    </source>
</evidence>
<dbReference type="Gene3D" id="1.10.260.40">
    <property type="entry name" value="lambda repressor-like DNA-binding domains"/>
    <property type="match status" value="1"/>
</dbReference>
<dbReference type="Proteomes" id="UP000233786">
    <property type="component" value="Unassembled WGS sequence"/>
</dbReference>
<name>A0A2N3XVF8_SACSN</name>
<dbReference type="EMBL" id="PJNB01000001">
    <property type="protein sequence ID" value="PKW14657.1"/>
    <property type="molecule type" value="Genomic_DNA"/>
</dbReference>
<dbReference type="RefSeq" id="WP_010693740.1">
    <property type="nucleotide sequence ID" value="NZ_CP061007.1"/>
</dbReference>
<sequence>MPATAGTPRARALSAALREVRTASGVGVRELARQVGYTHVEISNWETGKRVPKIEAVAAILGTLRVAGEDRDRILDLVRNVHEPNWLTVGLNGIPQQLAGVIECERSATSIVEWIPMAVPGLLQTLEYTRAIKKASGLSENDTELRVMLSASRGEVITRRNPVEFCAYIGEVALSVPIGDRETMLEQLANLSDLARRPNVAVRIVPIQVGWHPGLAGPFVFYEFSDSSPVVHFEHHSSGAFIHAKHDVDEYRKAIRWLDDIAMETGESLEFIAKASAHWEEVSDD</sequence>